<comment type="catalytic activity">
    <reaction evidence="10 11">
        <text>L-histidinol phosphate + 2-oxoglutarate = 3-(imidazol-4-yl)-2-oxopropyl phosphate + L-glutamate</text>
        <dbReference type="Rhea" id="RHEA:23744"/>
        <dbReference type="ChEBI" id="CHEBI:16810"/>
        <dbReference type="ChEBI" id="CHEBI:29985"/>
        <dbReference type="ChEBI" id="CHEBI:57766"/>
        <dbReference type="ChEBI" id="CHEBI:57980"/>
        <dbReference type="EC" id="2.6.1.9"/>
    </reaction>
</comment>
<dbReference type="InterPro" id="IPR005861">
    <property type="entry name" value="HisP_aminotrans"/>
</dbReference>
<comment type="cofactor">
    <cofactor evidence="1 11">
        <name>pyridoxal 5'-phosphate</name>
        <dbReference type="ChEBI" id="CHEBI:597326"/>
    </cofactor>
</comment>
<reference evidence="13 14" key="1">
    <citation type="journal article" date="2023" name="Microorganisms">
        <title>Thiorhodovibrio frisius and Trv. litoralis spp. nov., Two Novel Members from a Clade of Fastidious Purple Sulfur Bacteria That Exhibit Unique Red-Shifted Light-Harvesting Capabilities.</title>
        <authorList>
            <person name="Methner A."/>
            <person name="Kuzyk S.B."/>
            <person name="Petersen J."/>
            <person name="Bauer S."/>
            <person name="Brinkmann H."/>
            <person name="Sichau K."/>
            <person name="Wanner G."/>
            <person name="Wolf J."/>
            <person name="Neumann-Schaal M."/>
            <person name="Henke P."/>
            <person name="Tank M."/>
            <person name="Sproer C."/>
            <person name="Bunk B."/>
            <person name="Overmann J."/>
        </authorList>
    </citation>
    <scope>NUCLEOTIDE SEQUENCE [LARGE SCALE GENOMIC DNA]</scope>
    <source>
        <strain evidence="13 14">DSM 6702</strain>
    </source>
</reference>
<feature type="modified residue" description="N6-(pyridoxal phosphate)lysine" evidence="11">
    <location>
        <position position="232"/>
    </location>
</feature>
<comment type="similarity">
    <text evidence="3 11">Belongs to the class-II pyridoxal-phosphate-dependent aminotransferase family. Histidinol-phosphate aminotransferase subfamily.</text>
</comment>
<dbReference type="RefSeq" id="WP_328985980.1">
    <property type="nucleotide sequence ID" value="NZ_CP121472.1"/>
</dbReference>
<dbReference type="InterPro" id="IPR004839">
    <property type="entry name" value="Aminotransferase_I/II_large"/>
</dbReference>
<comment type="pathway">
    <text evidence="2 11">Amino-acid biosynthesis; L-histidine biosynthesis; L-histidine from 5-phospho-alpha-D-ribose 1-diphosphate: step 7/9.</text>
</comment>
<evidence type="ECO:0000256" key="11">
    <source>
        <dbReference type="HAMAP-Rule" id="MF_01023"/>
    </source>
</evidence>
<evidence type="ECO:0000256" key="1">
    <source>
        <dbReference type="ARBA" id="ARBA00001933"/>
    </source>
</evidence>
<proteinExistence type="inferred from homology"/>
<sequence>MNDKIITGNPAHAAGAAALDTLVRPAIRALSAYHVPDATGLIKLDAMENPYSLPEELREPWLSALREQALNRYPDPQASLLRTTLRATMGIPAGMGLVLGNGSDELIQMLALALGGPGRTLLSVEPGFVMYRMIATVAGLDYLGVPLRAEDFALDLDATLAAIEEHQPALTFLAYPNNPTGNLFAADSIARIIEASPGLVVVDEAYAPFTDHSFLSRLGDWPNLLVLRTVSKMGLAGLRLGYLAGPPEWIEEIDKTRLPYNINVLTQASAVFALRHAEVFDAQTRLIRAERERLAKALAAMDGMQVYPSEANFILLRLPDGTAGPVFMGLKAQGVLIKNLDGAHPRLRDCLRVTVGTADENQAFLEALAKAV</sequence>
<evidence type="ECO:0000313" key="14">
    <source>
        <dbReference type="Proteomes" id="UP001432180"/>
    </source>
</evidence>
<keyword evidence="6 11" id="KW-0028">Amino-acid biosynthesis</keyword>
<evidence type="ECO:0000256" key="3">
    <source>
        <dbReference type="ARBA" id="ARBA00007970"/>
    </source>
</evidence>
<dbReference type="InterPro" id="IPR015421">
    <property type="entry name" value="PyrdxlP-dep_Trfase_major"/>
</dbReference>
<evidence type="ECO:0000313" key="13">
    <source>
        <dbReference type="EMBL" id="WPL15406.1"/>
    </source>
</evidence>
<evidence type="ECO:0000256" key="10">
    <source>
        <dbReference type="ARBA" id="ARBA00047481"/>
    </source>
</evidence>
<dbReference type="InterPro" id="IPR015424">
    <property type="entry name" value="PyrdxlP-dep_Trfase"/>
</dbReference>
<dbReference type="PANTHER" id="PTHR42885">
    <property type="entry name" value="HISTIDINOL-PHOSPHATE AMINOTRANSFERASE-RELATED"/>
    <property type="match status" value="1"/>
</dbReference>
<accession>A0ABZ0S521</accession>
<keyword evidence="7 11" id="KW-0808">Transferase</keyword>
<evidence type="ECO:0000256" key="5">
    <source>
        <dbReference type="ARBA" id="ARBA00022576"/>
    </source>
</evidence>
<evidence type="ECO:0000256" key="4">
    <source>
        <dbReference type="ARBA" id="ARBA00011738"/>
    </source>
</evidence>
<name>A0ABZ0S521_9GAMM</name>
<comment type="subunit">
    <text evidence="4 11">Homodimer.</text>
</comment>
<dbReference type="NCBIfam" id="TIGR01141">
    <property type="entry name" value="hisC"/>
    <property type="match status" value="1"/>
</dbReference>
<dbReference type="Pfam" id="PF00155">
    <property type="entry name" value="Aminotran_1_2"/>
    <property type="match status" value="1"/>
</dbReference>
<evidence type="ECO:0000259" key="12">
    <source>
        <dbReference type="Pfam" id="PF00155"/>
    </source>
</evidence>
<keyword evidence="14" id="KW-1185">Reference proteome</keyword>
<keyword evidence="5 11" id="KW-0032">Aminotransferase</keyword>
<evidence type="ECO:0000256" key="6">
    <source>
        <dbReference type="ARBA" id="ARBA00022605"/>
    </source>
</evidence>
<dbReference type="HAMAP" id="MF_01023">
    <property type="entry name" value="HisC_aminotrans_2"/>
    <property type="match status" value="1"/>
</dbReference>
<evidence type="ECO:0000256" key="7">
    <source>
        <dbReference type="ARBA" id="ARBA00022679"/>
    </source>
</evidence>
<dbReference type="CDD" id="cd00609">
    <property type="entry name" value="AAT_like"/>
    <property type="match status" value="1"/>
</dbReference>
<evidence type="ECO:0000256" key="9">
    <source>
        <dbReference type="ARBA" id="ARBA00023102"/>
    </source>
</evidence>
<gene>
    <name evidence="13" type="primary">hisC2_1</name>
    <name evidence="11" type="synonym">hisC</name>
    <name evidence="13" type="ORF">Thiowin_00302</name>
</gene>
<keyword evidence="9 11" id="KW-0368">Histidine biosynthesis</keyword>
<protein>
    <recommendedName>
        <fullName evidence="11">Histidinol-phosphate aminotransferase</fullName>
        <ecNumber evidence="11">2.6.1.9</ecNumber>
    </recommendedName>
    <alternativeName>
        <fullName evidence="11">Imidazole acetol-phosphate transaminase</fullName>
    </alternativeName>
</protein>
<organism evidence="13 14">
    <name type="scientific">Thiorhodovibrio winogradskyi</name>
    <dbReference type="NCBI Taxonomy" id="77007"/>
    <lineage>
        <taxon>Bacteria</taxon>
        <taxon>Pseudomonadati</taxon>
        <taxon>Pseudomonadota</taxon>
        <taxon>Gammaproteobacteria</taxon>
        <taxon>Chromatiales</taxon>
        <taxon>Chromatiaceae</taxon>
        <taxon>Thiorhodovibrio</taxon>
    </lineage>
</organism>
<dbReference type="InterPro" id="IPR015422">
    <property type="entry name" value="PyrdxlP-dep_Trfase_small"/>
</dbReference>
<dbReference type="EC" id="2.6.1.9" evidence="11"/>
<dbReference type="GO" id="GO:0004400">
    <property type="term" value="F:histidinol-phosphate transaminase activity"/>
    <property type="evidence" value="ECO:0007669"/>
    <property type="project" value="UniProtKB-EC"/>
</dbReference>
<dbReference type="Gene3D" id="3.90.1150.10">
    <property type="entry name" value="Aspartate Aminotransferase, domain 1"/>
    <property type="match status" value="1"/>
</dbReference>
<evidence type="ECO:0000256" key="2">
    <source>
        <dbReference type="ARBA" id="ARBA00005011"/>
    </source>
</evidence>
<evidence type="ECO:0000256" key="8">
    <source>
        <dbReference type="ARBA" id="ARBA00022898"/>
    </source>
</evidence>
<dbReference type="EMBL" id="CP121472">
    <property type="protein sequence ID" value="WPL15406.1"/>
    <property type="molecule type" value="Genomic_DNA"/>
</dbReference>
<dbReference type="SUPFAM" id="SSF53383">
    <property type="entry name" value="PLP-dependent transferases"/>
    <property type="match status" value="1"/>
</dbReference>
<dbReference type="Gene3D" id="3.40.640.10">
    <property type="entry name" value="Type I PLP-dependent aspartate aminotransferase-like (Major domain)"/>
    <property type="match status" value="1"/>
</dbReference>
<keyword evidence="8 11" id="KW-0663">Pyridoxal phosphate</keyword>
<dbReference type="PANTHER" id="PTHR42885:SF2">
    <property type="entry name" value="HISTIDINOL-PHOSPHATE AMINOTRANSFERASE"/>
    <property type="match status" value="1"/>
</dbReference>
<feature type="domain" description="Aminotransferase class I/classII large" evidence="12">
    <location>
        <begin position="41"/>
        <end position="368"/>
    </location>
</feature>
<dbReference type="Proteomes" id="UP001432180">
    <property type="component" value="Chromosome"/>
</dbReference>